<evidence type="ECO:0000313" key="2">
    <source>
        <dbReference type="EMBL" id="RAJ08317.1"/>
    </source>
</evidence>
<dbReference type="EMBL" id="QLLL01000002">
    <property type="protein sequence ID" value="RAJ08317.1"/>
    <property type="molecule type" value="Genomic_DNA"/>
</dbReference>
<dbReference type="Pfam" id="PF09697">
    <property type="entry name" value="Porph_ging"/>
    <property type="match status" value="1"/>
</dbReference>
<feature type="chain" id="PRO_5016434574" evidence="1">
    <location>
        <begin position="20"/>
        <end position="254"/>
    </location>
</feature>
<evidence type="ECO:0000313" key="3">
    <source>
        <dbReference type="Proteomes" id="UP000249547"/>
    </source>
</evidence>
<gene>
    <name evidence="2" type="ORF">LX64_00965</name>
</gene>
<comment type="caution">
    <text evidence="2">The sequence shown here is derived from an EMBL/GenBank/DDBJ whole genome shotgun (WGS) entry which is preliminary data.</text>
</comment>
<protein>
    <submittedName>
        <fullName evidence="2">GLPGLI family protein</fullName>
    </submittedName>
</protein>
<dbReference type="InterPro" id="IPR005901">
    <property type="entry name" value="GLPGLI"/>
</dbReference>
<dbReference type="NCBIfam" id="TIGR01200">
    <property type="entry name" value="GLPGLI"/>
    <property type="match status" value="1"/>
</dbReference>
<sequence>MKKISSLILLIILQNSLLAQVREPVQAGSITFERKIQAHKLVQEMAEKGGMPQENADKYKAANPAFNTSYFKLEFNQHGALYKPAEKAGMPSDPNEWFKMVGYDNEVLTQKEQGSAILKKSVFGNSFLVLDSLHKIRWKITLEMREIAGFQCRRANALVLDSVYVVAYFAPDIMSESGPESYSGLPGIILGLALPYEHVTWFATSVSITPPDEKEWKQMAAKQAINKTEYLSKISAMVASWRDAGGLVIRKASL</sequence>
<proteinExistence type="predicted"/>
<name>A0A327R357_9BACT</name>
<dbReference type="OrthoDB" id="1440774at2"/>
<evidence type="ECO:0000256" key="1">
    <source>
        <dbReference type="SAM" id="SignalP"/>
    </source>
</evidence>
<feature type="signal peptide" evidence="1">
    <location>
        <begin position="1"/>
        <end position="19"/>
    </location>
</feature>
<organism evidence="2 3">
    <name type="scientific">Chitinophaga skermanii</name>
    <dbReference type="NCBI Taxonomy" id="331697"/>
    <lineage>
        <taxon>Bacteria</taxon>
        <taxon>Pseudomonadati</taxon>
        <taxon>Bacteroidota</taxon>
        <taxon>Chitinophagia</taxon>
        <taxon>Chitinophagales</taxon>
        <taxon>Chitinophagaceae</taxon>
        <taxon>Chitinophaga</taxon>
    </lineage>
</organism>
<dbReference type="Proteomes" id="UP000249547">
    <property type="component" value="Unassembled WGS sequence"/>
</dbReference>
<dbReference type="AlphaFoldDB" id="A0A327R357"/>
<reference evidence="2 3" key="1">
    <citation type="submission" date="2018-06" db="EMBL/GenBank/DDBJ databases">
        <title>Genomic Encyclopedia of Archaeal and Bacterial Type Strains, Phase II (KMG-II): from individual species to whole genera.</title>
        <authorList>
            <person name="Goeker M."/>
        </authorList>
    </citation>
    <scope>NUCLEOTIDE SEQUENCE [LARGE SCALE GENOMIC DNA]</scope>
    <source>
        <strain evidence="2 3">DSM 23857</strain>
    </source>
</reference>
<keyword evidence="3" id="KW-1185">Reference proteome</keyword>
<keyword evidence="1" id="KW-0732">Signal</keyword>
<accession>A0A327R357</accession>
<dbReference type="RefSeq" id="WP_111596478.1">
    <property type="nucleotide sequence ID" value="NZ_QLLL01000002.1"/>
</dbReference>